<dbReference type="InterPro" id="IPR032675">
    <property type="entry name" value="LRR_dom_sf"/>
</dbReference>
<dbReference type="HOGENOM" id="CLU_056212_0_0_1"/>
<gene>
    <name evidence="1" type="ORF">SLOPH_1849</name>
</gene>
<sequence>MKNIKGPRSALSAFIQEEGINIIALKRSSEESSFVSKKSTTKIVKRIKYKQPIELMNLKANSSLKDLAIKKILENLTQYNLTDENILEISSFLSRQRMMNSFYFYYLLNNPTSKIIIYDSSMILENEYVSSLISKCAHSDRNFNENKKNIKHFELNHCGQLTPDRLSDILKGMDNLEYLKISGGYLIYDFIIPKVKVLNLSYSKINDDFIKKINKMEKLDELNLSYCYNLSEKAELKISVKNLFVDETQISDNFFKNMKNINLLKKISLKNTPNINKDSYIIDQIKNMDLEYLDISGISDIEYFDIKNIKTLILRNCFNWNKLPSGEIEHLDISCLNLKYEELEKIKNLKSLISIDISWNKEVDNNLIHEIIKLPKIKSIKIFGCFKV</sequence>
<feature type="non-terminal residue" evidence="1">
    <location>
        <position position="388"/>
    </location>
</feature>
<dbReference type="PANTHER" id="PTHR13318">
    <property type="entry name" value="PARTNER OF PAIRED, ISOFORM B-RELATED"/>
    <property type="match status" value="1"/>
</dbReference>
<dbReference type="OrthoDB" id="2194730at2759"/>
<proteinExistence type="predicted"/>
<organism evidence="1 2">
    <name type="scientific">Spraguea lophii (strain 42_110)</name>
    <name type="common">Microsporidian parasite</name>
    <dbReference type="NCBI Taxonomy" id="1358809"/>
    <lineage>
        <taxon>Eukaryota</taxon>
        <taxon>Fungi</taxon>
        <taxon>Fungi incertae sedis</taxon>
        <taxon>Microsporidia</taxon>
        <taxon>Spragueidae</taxon>
        <taxon>Spraguea</taxon>
    </lineage>
</organism>
<dbReference type="InParanoid" id="S7W5U8"/>
<dbReference type="GO" id="GO:0031146">
    <property type="term" value="P:SCF-dependent proteasomal ubiquitin-dependent protein catabolic process"/>
    <property type="evidence" value="ECO:0007669"/>
    <property type="project" value="TreeGrafter"/>
</dbReference>
<dbReference type="Proteomes" id="UP000014978">
    <property type="component" value="Unassembled WGS sequence"/>
</dbReference>
<reference evidence="2" key="1">
    <citation type="journal article" date="2013" name="PLoS Genet.">
        <title>The genome of Spraguea lophii and the basis of host-microsporidian interactions.</title>
        <authorList>
            <person name="Campbell S.E."/>
            <person name="Williams T.A."/>
            <person name="Yousuf A."/>
            <person name="Soanes D.M."/>
            <person name="Paszkiewicz K.H."/>
            <person name="Williams B.A.P."/>
        </authorList>
    </citation>
    <scope>NUCLEOTIDE SEQUENCE [LARGE SCALE GENOMIC DNA]</scope>
    <source>
        <strain evidence="2">42_110</strain>
    </source>
</reference>
<comment type="caution">
    <text evidence="1">The sequence shown here is derived from an EMBL/GenBank/DDBJ whole genome shotgun (WGS) entry which is preliminary data.</text>
</comment>
<keyword evidence="2" id="KW-1185">Reference proteome</keyword>
<dbReference type="Gene3D" id="3.80.10.10">
    <property type="entry name" value="Ribonuclease Inhibitor"/>
    <property type="match status" value="3"/>
</dbReference>
<dbReference type="PANTHER" id="PTHR13318:SF106">
    <property type="entry name" value="F-BOX_LRR-REPEAT PROTEIN 2"/>
    <property type="match status" value="1"/>
</dbReference>
<dbReference type="AlphaFoldDB" id="S7W5U8"/>
<evidence type="ECO:0000313" key="2">
    <source>
        <dbReference type="Proteomes" id="UP000014978"/>
    </source>
</evidence>
<dbReference type="SUPFAM" id="SSF52047">
    <property type="entry name" value="RNI-like"/>
    <property type="match status" value="1"/>
</dbReference>
<evidence type="ECO:0000313" key="1">
    <source>
        <dbReference type="EMBL" id="EPR78160.1"/>
    </source>
</evidence>
<dbReference type="VEuPathDB" id="MicrosporidiaDB:SLOPH_1849"/>
<dbReference type="STRING" id="1358809.S7W5U8"/>
<dbReference type="GO" id="GO:0019005">
    <property type="term" value="C:SCF ubiquitin ligase complex"/>
    <property type="evidence" value="ECO:0007669"/>
    <property type="project" value="TreeGrafter"/>
</dbReference>
<protein>
    <recommendedName>
        <fullName evidence="3">Leucine rich repeat protein</fullName>
    </recommendedName>
</protein>
<evidence type="ECO:0008006" key="3">
    <source>
        <dbReference type="Google" id="ProtNLM"/>
    </source>
</evidence>
<accession>S7W5U8</accession>
<name>S7W5U8_SPRLO</name>
<dbReference type="OMA" id="IGNHAET"/>
<dbReference type="EMBL" id="ATCN01000987">
    <property type="protein sequence ID" value="EPR78160.1"/>
    <property type="molecule type" value="Genomic_DNA"/>
</dbReference>